<accession>A0ABP7FWY5</accession>
<comment type="caution">
    <text evidence="2">The sequence shown here is derived from an EMBL/GenBank/DDBJ whole genome shotgun (WGS) entry which is preliminary data.</text>
</comment>
<reference evidence="3" key="1">
    <citation type="journal article" date="2019" name="Int. J. Syst. Evol. Microbiol.">
        <title>The Global Catalogue of Microorganisms (GCM) 10K type strain sequencing project: providing services to taxonomists for standard genome sequencing and annotation.</title>
        <authorList>
            <consortium name="The Broad Institute Genomics Platform"/>
            <consortium name="The Broad Institute Genome Sequencing Center for Infectious Disease"/>
            <person name="Wu L."/>
            <person name="Ma J."/>
        </authorList>
    </citation>
    <scope>NUCLEOTIDE SEQUENCE [LARGE SCALE GENOMIC DNA]</scope>
    <source>
        <strain evidence="3">JCM 17137</strain>
    </source>
</reference>
<feature type="region of interest" description="Disordered" evidence="1">
    <location>
        <begin position="58"/>
        <end position="77"/>
    </location>
</feature>
<sequence length="77" mass="8494">MGGILCEAGNGQWHVRKSFPRSDGVLFLGKGGEDRRWVTWVSASAVAPAGWRDRAAIEARADDDPPPQSFEKQNLDR</sequence>
<organism evidence="2 3">
    <name type="scientific">Salinactinospora qingdaonensis</name>
    <dbReference type="NCBI Taxonomy" id="702744"/>
    <lineage>
        <taxon>Bacteria</taxon>
        <taxon>Bacillati</taxon>
        <taxon>Actinomycetota</taxon>
        <taxon>Actinomycetes</taxon>
        <taxon>Streptosporangiales</taxon>
        <taxon>Nocardiopsidaceae</taxon>
        <taxon>Salinactinospora</taxon>
    </lineage>
</organism>
<dbReference type="EMBL" id="BAABDD010000014">
    <property type="protein sequence ID" value="GAA3749496.1"/>
    <property type="molecule type" value="Genomic_DNA"/>
</dbReference>
<protein>
    <submittedName>
        <fullName evidence="2">Uncharacterized protein</fullName>
    </submittedName>
</protein>
<gene>
    <name evidence="2" type="ORF">GCM10022402_30810</name>
</gene>
<keyword evidence="3" id="KW-1185">Reference proteome</keyword>
<name>A0ABP7FWY5_9ACTN</name>
<dbReference type="Proteomes" id="UP001500908">
    <property type="component" value="Unassembled WGS sequence"/>
</dbReference>
<evidence type="ECO:0000256" key="1">
    <source>
        <dbReference type="SAM" id="MobiDB-lite"/>
    </source>
</evidence>
<proteinExistence type="predicted"/>
<evidence type="ECO:0000313" key="2">
    <source>
        <dbReference type="EMBL" id="GAA3749496.1"/>
    </source>
</evidence>
<evidence type="ECO:0000313" key="3">
    <source>
        <dbReference type="Proteomes" id="UP001500908"/>
    </source>
</evidence>